<name>A0ABZ0QRR9_9FIRM</name>
<organism evidence="1 2">
    <name type="scientific">Thermaerobacter composti</name>
    <dbReference type="NCBI Taxonomy" id="554949"/>
    <lineage>
        <taxon>Bacteria</taxon>
        <taxon>Bacillati</taxon>
        <taxon>Bacillota</taxon>
        <taxon>Clostridia</taxon>
        <taxon>Eubacteriales</taxon>
        <taxon>Clostridiales Family XVII. Incertae Sedis</taxon>
        <taxon>Thermaerobacter</taxon>
    </lineage>
</organism>
<proteinExistence type="predicted"/>
<sequence>MSRLSILRRRPSWWRRLLGGEISILRAGGFVASPYFTPYTLDSSRVDYGLARALYRNTDDRYKLGAGFCRPIINTTAGFMGTPHFTHPDPDADQALEAVFSRWTGKVFRINRNALRDGDVFARILRVAPRFGRGEGDWELRLIPPEWVTPVVDPITGGWQQLIIRYPGVVTDDRGQVIQRYTVTEILTPKTRTIEADSRAPADVQAQNTTEPNPWGFIPVVHFKNEAEETELYGASDLEPVEPFVKAYHDVMLFAVQGSRLFSRPKAKFKLKDVQRFLSDNFSAEEVRSGRLRFADKEIFLLQEGDDAAFITADSGLEGITTLLKFLFFCIVDVSETPEFAFGTAVSSSKASVSEQMVPLARKIRRKRGQFEEPYGELASMFLAMWSTIEGRKLDTYQADIGWEEISPRDDSEVATTVKTLVEGLAQAVESGLMSQDAAAEFLREFVPTMLPWVDPDADDDERRRVTRTMLLLRRLEDGQGLDAAGGSDEDEEL</sequence>
<evidence type="ECO:0000313" key="2">
    <source>
        <dbReference type="Proteomes" id="UP001304683"/>
    </source>
</evidence>
<reference evidence="1 2" key="1">
    <citation type="submission" date="2023-08" db="EMBL/GenBank/DDBJ databases">
        <title>Genome sequence of Thermaerobacter compostii strain Ins1, a spore-forming filamentous bacterium isolated from a deep geothermal reservoir.</title>
        <authorList>
            <person name="Bregnard D."/>
            <person name="Gonzalez D."/>
            <person name="Junier P."/>
        </authorList>
    </citation>
    <scope>NUCLEOTIDE SEQUENCE [LARGE SCALE GENOMIC DNA]</scope>
    <source>
        <strain evidence="1 2">Ins1</strain>
    </source>
</reference>
<protein>
    <submittedName>
        <fullName evidence="1">Phage portal protein</fullName>
    </submittedName>
</protein>
<dbReference type="EMBL" id="CP132508">
    <property type="protein sequence ID" value="WPD20190.1"/>
    <property type="molecule type" value="Genomic_DNA"/>
</dbReference>
<dbReference type="InterPro" id="IPR021145">
    <property type="entry name" value="Portal_protein_SPP1_Gp6-like"/>
</dbReference>
<gene>
    <name evidence="1" type="ORF">Q5761_06050</name>
</gene>
<dbReference type="RefSeq" id="WP_318751561.1">
    <property type="nucleotide sequence ID" value="NZ_CP132508.1"/>
</dbReference>
<evidence type="ECO:0000313" key="1">
    <source>
        <dbReference type="EMBL" id="WPD20190.1"/>
    </source>
</evidence>
<accession>A0ABZ0QRR9</accession>
<keyword evidence="2" id="KW-1185">Reference proteome</keyword>
<dbReference type="Proteomes" id="UP001304683">
    <property type="component" value="Chromosome"/>
</dbReference>
<dbReference type="Pfam" id="PF05133">
    <property type="entry name" value="SPP1_portal"/>
    <property type="match status" value="1"/>
</dbReference>